<organism evidence="2 3">
    <name type="scientific">Capnocytophaga leadbetteri</name>
    <dbReference type="NCBI Taxonomy" id="327575"/>
    <lineage>
        <taxon>Bacteria</taxon>
        <taxon>Pseudomonadati</taxon>
        <taxon>Bacteroidota</taxon>
        <taxon>Flavobacteriia</taxon>
        <taxon>Flavobacteriales</taxon>
        <taxon>Flavobacteriaceae</taxon>
        <taxon>Capnocytophaga</taxon>
    </lineage>
</organism>
<proteinExistence type="predicted"/>
<dbReference type="KEGG" id="clk:CGC53_05480"/>
<feature type="signal peptide" evidence="1">
    <location>
        <begin position="1"/>
        <end position="17"/>
    </location>
</feature>
<dbReference type="Proteomes" id="UP000217276">
    <property type="component" value="Chromosome"/>
</dbReference>
<evidence type="ECO:0000256" key="1">
    <source>
        <dbReference type="SAM" id="SignalP"/>
    </source>
</evidence>
<dbReference type="PROSITE" id="PS51257">
    <property type="entry name" value="PROKAR_LIPOPROTEIN"/>
    <property type="match status" value="1"/>
</dbReference>
<feature type="chain" id="PRO_5012625770" evidence="1">
    <location>
        <begin position="18"/>
        <end position="327"/>
    </location>
</feature>
<dbReference type="Pfam" id="PF16125">
    <property type="entry name" value="DUF4837"/>
    <property type="match status" value="1"/>
</dbReference>
<protein>
    <submittedName>
        <fullName evidence="2">DUF4837 domain-containing protein</fullName>
    </submittedName>
</protein>
<dbReference type="EMBL" id="CP022384">
    <property type="protein sequence ID" value="ATA81837.1"/>
    <property type="molecule type" value="Genomic_DNA"/>
</dbReference>
<gene>
    <name evidence="2" type="ORF">CGC53_05480</name>
</gene>
<name>A0A250FCU3_9FLAO</name>
<dbReference type="RefSeq" id="WP_095913919.1">
    <property type="nucleotide sequence ID" value="NZ_CAUQGS010000020.1"/>
</dbReference>
<keyword evidence="1" id="KW-0732">Signal</keyword>
<sequence>MKRLLLVSLLLSVFVTACSNSKGGETYLPASVGPINSLAVVIDNDLWEGSVGDTIRRYFAAPIDGLPNEEPTFSLHQVPPQVFEGNTRNSRNVLIVSRGNQPQGAIKENVYAKPQVVAVIEAKKVRDIACKIEEYHRLFINAFKENELAETRHRFQKSLNTETEYTQALGVKLQMPSFYKIVKHENNFFWIERPIKGGRASVILYEMPLKSIPTDEEGRAKAIVKMRDSIGEKYIPGPEKGMYMVTETYLAPSVSEVKIKNHFALESKGLWEVKGFALGGPYINYIIEDKAKNRLLVAEGFLYAPGVSKRDVLFELEAIIKSISFND</sequence>
<evidence type="ECO:0000313" key="3">
    <source>
        <dbReference type="Proteomes" id="UP000217276"/>
    </source>
</evidence>
<evidence type="ECO:0000313" key="2">
    <source>
        <dbReference type="EMBL" id="ATA81837.1"/>
    </source>
</evidence>
<accession>A0A250FCU3</accession>
<dbReference type="AlphaFoldDB" id="A0A250FCU3"/>
<dbReference type="InterPro" id="IPR032286">
    <property type="entry name" value="DUF4837"/>
</dbReference>
<reference evidence="3" key="1">
    <citation type="submission" date="2017-06" db="EMBL/GenBank/DDBJ databases">
        <title>Capnocytophaga spp. assemblies.</title>
        <authorList>
            <person name="Gulvik C.A."/>
        </authorList>
    </citation>
    <scope>NUCLEOTIDE SEQUENCE [LARGE SCALE GENOMIC DNA]</scope>
    <source>
        <strain evidence="3">H6253</strain>
    </source>
</reference>
<keyword evidence="3" id="KW-1185">Reference proteome</keyword>